<keyword evidence="2" id="KW-0067">ATP-binding</keyword>
<dbReference type="Proteomes" id="UP001172645">
    <property type="component" value="Unassembled WGS sequence"/>
</dbReference>
<dbReference type="InterPro" id="IPR050625">
    <property type="entry name" value="ParA/MinD_ATPase"/>
</dbReference>
<dbReference type="PANTHER" id="PTHR43384:SF6">
    <property type="entry name" value="SEPTUM SITE-DETERMINING PROTEIN MIND HOMOLOG, CHLOROPLASTIC"/>
    <property type="match status" value="1"/>
</dbReference>
<reference evidence="4" key="1">
    <citation type="submission" date="2023-06" db="EMBL/GenBank/DDBJ databases">
        <title>Phylogenetic Diversity of Rhizobium strains.</title>
        <authorList>
            <person name="Moura F.T."/>
            <person name="Helene L.C.F."/>
            <person name="Hungria M."/>
        </authorList>
    </citation>
    <scope>NUCLEOTIDE SEQUENCE</scope>
    <source>
        <strain evidence="4">CCGE526</strain>
    </source>
</reference>
<keyword evidence="5" id="KW-1185">Reference proteome</keyword>
<feature type="domain" description="CobQ/CobB/MinD/ParA nucleotide binding" evidence="3">
    <location>
        <begin position="129"/>
        <end position="169"/>
    </location>
</feature>
<accession>A0ABT7K3A4</accession>
<evidence type="ECO:0000313" key="5">
    <source>
        <dbReference type="Proteomes" id="UP001172645"/>
    </source>
</evidence>
<keyword evidence="1" id="KW-0547">Nucleotide-binding</keyword>
<organism evidence="4 5">
    <name type="scientific">Rhizobium mayense</name>
    <dbReference type="NCBI Taxonomy" id="1312184"/>
    <lineage>
        <taxon>Bacteria</taxon>
        <taxon>Pseudomonadati</taxon>
        <taxon>Pseudomonadota</taxon>
        <taxon>Alphaproteobacteria</taxon>
        <taxon>Hyphomicrobiales</taxon>
        <taxon>Rhizobiaceae</taxon>
        <taxon>Rhizobium/Agrobacterium group</taxon>
        <taxon>Rhizobium</taxon>
    </lineage>
</organism>
<dbReference type="NCBIfam" id="NF047398">
    <property type="entry name" value="AAA_KGGVGR"/>
    <property type="match status" value="1"/>
</dbReference>
<dbReference type="SUPFAM" id="SSF52540">
    <property type="entry name" value="P-loop containing nucleoside triphosphate hydrolases"/>
    <property type="match status" value="1"/>
</dbReference>
<comment type="caution">
    <text evidence="4">The sequence shown here is derived from an EMBL/GenBank/DDBJ whole genome shotgun (WGS) entry which is preliminary data.</text>
</comment>
<dbReference type="InterPro" id="IPR002586">
    <property type="entry name" value="CobQ/CobB/MinD/ParA_Nub-bd_dom"/>
</dbReference>
<dbReference type="Gene3D" id="3.40.50.300">
    <property type="entry name" value="P-loop containing nucleotide triphosphate hydrolases"/>
    <property type="match status" value="1"/>
</dbReference>
<dbReference type="Pfam" id="PF01656">
    <property type="entry name" value="CbiA"/>
    <property type="match status" value="1"/>
</dbReference>
<dbReference type="RefSeq" id="WP_285872493.1">
    <property type="nucleotide sequence ID" value="NZ_JARFYM010000038.1"/>
</dbReference>
<dbReference type="PANTHER" id="PTHR43384">
    <property type="entry name" value="SEPTUM SITE-DETERMINING PROTEIN MIND HOMOLOG, CHLOROPLASTIC-RELATED"/>
    <property type="match status" value="1"/>
</dbReference>
<protein>
    <recommendedName>
        <fullName evidence="3">CobQ/CobB/MinD/ParA nucleotide binding domain-containing protein</fullName>
    </recommendedName>
</protein>
<dbReference type="InterPro" id="IPR027417">
    <property type="entry name" value="P-loop_NTPase"/>
</dbReference>
<evidence type="ECO:0000256" key="1">
    <source>
        <dbReference type="ARBA" id="ARBA00022741"/>
    </source>
</evidence>
<evidence type="ECO:0000313" key="4">
    <source>
        <dbReference type="EMBL" id="MDL2403078.1"/>
    </source>
</evidence>
<dbReference type="EMBL" id="JARFYM010000038">
    <property type="protein sequence ID" value="MDL2403078.1"/>
    <property type="molecule type" value="Genomic_DNA"/>
</dbReference>
<gene>
    <name evidence="4" type="ORF">PY649_29725</name>
</gene>
<evidence type="ECO:0000256" key="2">
    <source>
        <dbReference type="ARBA" id="ARBA00022840"/>
    </source>
</evidence>
<name>A0ABT7K3A4_9HYPH</name>
<sequence length="450" mass="48060">MNSTEAIFFDAALPRFVSAIAEALGDEVLRDGLVLRDANGRLSFVSAGAAPAGDREPLEKKLVGSIGAYAQQERVLAFGDEPGAARVLKDSAVFPFHVEGRTIRLLDRRIVGSAWLDDPRAEAEGPARIVFASLKGGVGRSTALAITASDLARRNKNVLMIDLDLEAPGLGDLLLDADRTPLFGSLDFLVENGIGGVPDGLLDDFIGVSALTEPGGGRVDVLPALGRSAIEQPANMLAKLSRAMIDDLEADGGAITVATQIATMISRFTRRNNYDVVLIDSRAGLSELAAPAILGLGATTLLFGTAQRQTIQGYSALFAGLKLLAERDKDAGQSAEWRFLLKAVYAKASLEPNTASRYRDELYDLFAENLYDADLGGETDPDAISFDIDDNTAPHWPLVIPFNAGMVDFDPVHAPNQLTASFYEQTYRPFLDGIDAIIQTHVDENGALGS</sequence>
<evidence type="ECO:0000259" key="3">
    <source>
        <dbReference type="Pfam" id="PF01656"/>
    </source>
</evidence>
<proteinExistence type="predicted"/>